<dbReference type="Proteomes" id="UP000190675">
    <property type="component" value="Chromosome I"/>
</dbReference>
<accession>A0A1M5HR35</accession>
<dbReference type="AlphaFoldDB" id="A0A1M5HR35"/>
<gene>
    <name evidence="1" type="ORF">SAMN05444169_0983</name>
</gene>
<organism evidence="1 2">
    <name type="scientific">Bradyrhizobium erythrophlei</name>
    <dbReference type="NCBI Taxonomy" id="1437360"/>
    <lineage>
        <taxon>Bacteria</taxon>
        <taxon>Pseudomonadati</taxon>
        <taxon>Pseudomonadota</taxon>
        <taxon>Alphaproteobacteria</taxon>
        <taxon>Hyphomicrobiales</taxon>
        <taxon>Nitrobacteraceae</taxon>
        <taxon>Bradyrhizobium</taxon>
    </lineage>
</organism>
<reference evidence="1 2" key="1">
    <citation type="submission" date="2016-11" db="EMBL/GenBank/DDBJ databases">
        <authorList>
            <person name="Jaros S."/>
            <person name="Januszkiewicz K."/>
            <person name="Wedrychowicz H."/>
        </authorList>
    </citation>
    <scope>NUCLEOTIDE SEQUENCE [LARGE SCALE GENOMIC DNA]</scope>
    <source>
        <strain evidence="1 2">GAS242</strain>
    </source>
</reference>
<proteinExistence type="predicted"/>
<evidence type="ECO:0000313" key="2">
    <source>
        <dbReference type="Proteomes" id="UP000190675"/>
    </source>
</evidence>
<dbReference type="RefSeq" id="WP_154073066.1">
    <property type="nucleotide sequence ID" value="NZ_LT670818.1"/>
</dbReference>
<protein>
    <submittedName>
        <fullName evidence="1">Uncharacterized protein</fullName>
    </submittedName>
</protein>
<name>A0A1M5HR35_9BRAD</name>
<dbReference type="EMBL" id="LT670818">
    <property type="protein sequence ID" value="SHG18322.1"/>
    <property type="molecule type" value="Genomic_DNA"/>
</dbReference>
<evidence type="ECO:0000313" key="1">
    <source>
        <dbReference type="EMBL" id="SHG18322.1"/>
    </source>
</evidence>
<sequence length="57" mass="6393">MLESARKIDRKAHHRSLDNQEECDIPVLAPLFEFALDVSVGSKGEMLAGKRGRDDHC</sequence>